<dbReference type="Proteomes" id="UP000288168">
    <property type="component" value="Unassembled WGS sequence"/>
</dbReference>
<accession>A0A428Q8Y4</accession>
<dbReference type="AlphaFoldDB" id="A0A428Q8Y4"/>
<name>A0A428Q8Y4_9HYPO</name>
<evidence type="ECO:0008006" key="3">
    <source>
        <dbReference type="Google" id="ProtNLM"/>
    </source>
</evidence>
<evidence type="ECO:0000313" key="2">
    <source>
        <dbReference type="Proteomes" id="UP000288168"/>
    </source>
</evidence>
<reference evidence="1 2" key="1">
    <citation type="submission" date="2017-06" db="EMBL/GenBank/DDBJ databases">
        <title>Comparative genomic analysis of Ambrosia Fusariam Clade fungi.</title>
        <authorList>
            <person name="Stajich J.E."/>
            <person name="Carrillo J."/>
            <person name="Kijimoto T."/>
            <person name="Eskalen A."/>
            <person name="O'Donnell K."/>
            <person name="Kasson M."/>
        </authorList>
    </citation>
    <scope>NUCLEOTIDE SEQUENCE [LARGE SCALE GENOMIC DNA]</scope>
    <source>
        <strain evidence="1 2">NRRL62584</strain>
    </source>
</reference>
<dbReference type="InterPro" id="IPR011009">
    <property type="entry name" value="Kinase-like_dom_sf"/>
</dbReference>
<gene>
    <name evidence="1" type="ORF">CEP54_006085</name>
</gene>
<proteinExistence type="predicted"/>
<evidence type="ECO:0000313" key="1">
    <source>
        <dbReference type="EMBL" id="RSL61718.1"/>
    </source>
</evidence>
<dbReference type="SUPFAM" id="SSF56112">
    <property type="entry name" value="Protein kinase-like (PK-like)"/>
    <property type="match status" value="1"/>
</dbReference>
<sequence length="407" mass="46871">MLTLEEQRERVSMTLIKPVPSTVVDFQGHYDFGLKRWDPSFRQINASSWIIFGKAIMTQLPLGETKEEPNDYVDHEGGFIYRIRELGDNEARPTTTTSIPDNGPVRPRRALYHGLSFEYLIGSTGSLKFMPAKADTEHVNHHAREHENIEYVSNQGPKHFRIPRVLYHSEFEGRYAILTERVGTSVFDRPIPVKFLERVLGQIAKAVGEMARWEAPSVQGVNGKDIQYYIFEHVIQDVFHKGQRASGYVHQYFAEKGFNMSPCGFLNGHIGLSDVGLDQDFNLVGFNNWYECAFVPKGYITSYVLDRIDHVSRPGDLEWEMSTLIEARQRQGFASLFMNLVSQGLPNEIDCFRNVLNDQDAFWARCRERWELDLPDDEIGFIFPDNNPHFRPEVFPKEWRGTGMVQG</sequence>
<organism evidence="1 2">
    <name type="scientific">Fusarium duplospermum</name>
    <dbReference type="NCBI Taxonomy" id="1325734"/>
    <lineage>
        <taxon>Eukaryota</taxon>
        <taxon>Fungi</taxon>
        <taxon>Dikarya</taxon>
        <taxon>Ascomycota</taxon>
        <taxon>Pezizomycotina</taxon>
        <taxon>Sordariomycetes</taxon>
        <taxon>Hypocreomycetidae</taxon>
        <taxon>Hypocreales</taxon>
        <taxon>Nectriaceae</taxon>
        <taxon>Fusarium</taxon>
        <taxon>Fusarium solani species complex</taxon>
    </lineage>
</organism>
<dbReference type="OrthoDB" id="5404599at2759"/>
<comment type="caution">
    <text evidence="1">The sequence shown here is derived from an EMBL/GenBank/DDBJ whole genome shotgun (WGS) entry which is preliminary data.</text>
</comment>
<dbReference type="EMBL" id="NKCI01000049">
    <property type="protein sequence ID" value="RSL61718.1"/>
    <property type="molecule type" value="Genomic_DNA"/>
</dbReference>
<keyword evidence="2" id="KW-1185">Reference proteome</keyword>
<protein>
    <recommendedName>
        <fullName evidence="3">Aminoglycoside phosphotransferase domain-containing protein</fullName>
    </recommendedName>
</protein>